<evidence type="ECO:0000313" key="10">
    <source>
        <dbReference type="Proteomes" id="UP000095287"/>
    </source>
</evidence>
<reference evidence="11" key="1">
    <citation type="submission" date="2016-11" db="UniProtKB">
        <authorList>
            <consortium name="WormBaseParasite"/>
        </authorList>
    </citation>
    <scope>IDENTIFICATION</scope>
</reference>
<sequence length="422" mass="48193">MHGAQPTIVTSDVALIQQICSRHFSHFHSRMVEPFGADPDSSDAVHMFAARGARWKRLRTTASAAVSNANLKKLFPSIVESVDWFIQELSSQLDRPIPLHSSFQRLTSDVIARCAFGVADRRRNANYLSLFQSAFGDKPDKALSNPLNLQWILPELAPLWKWLASRRSPKKEEHNPLGKYDDLISNLSKERTPGEAKSDFLQFFKNVEDSQWNGWITINDKRTNMSEIQLVRKMTEGETRAQSRFISIAGFDTTANSLTYLCHLLALHADCLDRVLAEVDALPEELDYDSLQNMPYLHAAICETLRLYPHASPLQSRLCIEDCQIDDHHFPRGVAIMFDTWSAHRNPDYWGDDAEQFRPERFLGEEAKRSARFWMAFGVGPRQCIGMRFAILEEKDVQPALTLRDTGTIWPERIDGVFSRRA</sequence>
<evidence type="ECO:0000313" key="11">
    <source>
        <dbReference type="WBParaSite" id="L893_g12106.t1"/>
    </source>
</evidence>
<dbReference type="GO" id="GO:0016705">
    <property type="term" value="F:oxidoreductase activity, acting on paired donors, with incorporation or reduction of molecular oxygen"/>
    <property type="evidence" value="ECO:0007669"/>
    <property type="project" value="InterPro"/>
</dbReference>
<protein>
    <submittedName>
        <fullName evidence="11">Cytochrome P450</fullName>
    </submittedName>
</protein>
<dbReference type="WBParaSite" id="L893_g12106.t1">
    <property type="protein sequence ID" value="L893_g12106.t1"/>
    <property type="gene ID" value="L893_g12106"/>
</dbReference>
<dbReference type="InterPro" id="IPR002402">
    <property type="entry name" value="Cyt_P450_E_grp-II"/>
</dbReference>
<dbReference type="AlphaFoldDB" id="A0A1I7Y2M8"/>
<dbReference type="GO" id="GO:0020037">
    <property type="term" value="F:heme binding"/>
    <property type="evidence" value="ECO:0007669"/>
    <property type="project" value="InterPro"/>
</dbReference>
<evidence type="ECO:0000256" key="2">
    <source>
        <dbReference type="ARBA" id="ARBA00010617"/>
    </source>
</evidence>
<dbReference type="Gene3D" id="1.10.630.10">
    <property type="entry name" value="Cytochrome P450"/>
    <property type="match status" value="1"/>
</dbReference>
<dbReference type="PANTHER" id="PTHR24292">
    <property type="entry name" value="CYTOCHROME P450"/>
    <property type="match status" value="1"/>
</dbReference>
<evidence type="ECO:0000256" key="7">
    <source>
        <dbReference type="ARBA" id="ARBA00023033"/>
    </source>
</evidence>
<evidence type="ECO:0000256" key="4">
    <source>
        <dbReference type="ARBA" id="ARBA00022723"/>
    </source>
</evidence>
<dbReference type="PRINTS" id="PR00464">
    <property type="entry name" value="EP450II"/>
</dbReference>
<evidence type="ECO:0000256" key="3">
    <source>
        <dbReference type="ARBA" id="ARBA00022617"/>
    </source>
</evidence>
<comment type="cofactor">
    <cofactor evidence="1 8">
        <name>heme</name>
        <dbReference type="ChEBI" id="CHEBI:30413"/>
    </cofactor>
</comment>
<dbReference type="Pfam" id="PF00067">
    <property type="entry name" value="p450"/>
    <property type="match status" value="1"/>
</dbReference>
<organism evidence="10 11">
    <name type="scientific">Steinernema glaseri</name>
    <dbReference type="NCBI Taxonomy" id="37863"/>
    <lineage>
        <taxon>Eukaryota</taxon>
        <taxon>Metazoa</taxon>
        <taxon>Ecdysozoa</taxon>
        <taxon>Nematoda</taxon>
        <taxon>Chromadorea</taxon>
        <taxon>Rhabditida</taxon>
        <taxon>Tylenchina</taxon>
        <taxon>Panagrolaimomorpha</taxon>
        <taxon>Strongyloidoidea</taxon>
        <taxon>Steinernematidae</taxon>
        <taxon>Steinernema</taxon>
    </lineage>
</organism>
<dbReference type="PRINTS" id="PR00385">
    <property type="entry name" value="P450"/>
</dbReference>
<keyword evidence="4 8" id="KW-0479">Metal-binding</keyword>
<keyword evidence="7 9" id="KW-0503">Monooxygenase</keyword>
<dbReference type="SUPFAM" id="SSF48264">
    <property type="entry name" value="Cytochrome P450"/>
    <property type="match status" value="1"/>
</dbReference>
<accession>A0A1I7Y2M8</accession>
<feature type="binding site" description="axial binding residue" evidence="8">
    <location>
        <position position="384"/>
    </location>
    <ligand>
        <name>heme</name>
        <dbReference type="ChEBI" id="CHEBI:30413"/>
    </ligand>
    <ligandPart>
        <name>Fe</name>
        <dbReference type="ChEBI" id="CHEBI:18248"/>
    </ligandPart>
</feature>
<dbReference type="InterPro" id="IPR001128">
    <property type="entry name" value="Cyt_P450"/>
</dbReference>
<keyword evidence="10" id="KW-1185">Reference proteome</keyword>
<evidence type="ECO:0000256" key="9">
    <source>
        <dbReference type="RuleBase" id="RU000461"/>
    </source>
</evidence>
<dbReference type="InterPro" id="IPR017972">
    <property type="entry name" value="Cyt_P450_CS"/>
</dbReference>
<evidence type="ECO:0000256" key="8">
    <source>
        <dbReference type="PIRSR" id="PIRSR602402-1"/>
    </source>
</evidence>
<evidence type="ECO:0000256" key="1">
    <source>
        <dbReference type="ARBA" id="ARBA00001971"/>
    </source>
</evidence>
<dbReference type="PANTHER" id="PTHR24292:SF98">
    <property type="entry name" value="CYTOCHROME P450"/>
    <property type="match status" value="1"/>
</dbReference>
<proteinExistence type="inferred from homology"/>
<dbReference type="InterPro" id="IPR036396">
    <property type="entry name" value="Cyt_P450_sf"/>
</dbReference>
<dbReference type="GO" id="GO:0005506">
    <property type="term" value="F:iron ion binding"/>
    <property type="evidence" value="ECO:0007669"/>
    <property type="project" value="InterPro"/>
</dbReference>
<dbReference type="InterPro" id="IPR050476">
    <property type="entry name" value="Insect_CytP450_Detox"/>
</dbReference>
<comment type="similarity">
    <text evidence="2 9">Belongs to the cytochrome P450 family.</text>
</comment>
<dbReference type="PROSITE" id="PS00086">
    <property type="entry name" value="CYTOCHROME_P450"/>
    <property type="match status" value="1"/>
</dbReference>
<keyword evidence="3 8" id="KW-0349">Heme</keyword>
<dbReference type="Proteomes" id="UP000095287">
    <property type="component" value="Unplaced"/>
</dbReference>
<evidence type="ECO:0000256" key="5">
    <source>
        <dbReference type="ARBA" id="ARBA00023002"/>
    </source>
</evidence>
<keyword evidence="6 8" id="KW-0408">Iron</keyword>
<name>A0A1I7Y2M8_9BILA</name>
<dbReference type="GO" id="GO:0004497">
    <property type="term" value="F:monooxygenase activity"/>
    <property type="evidence" value="ECO:0007669"/>
    <property type="project" value="UniProtKB-KW"/>
</dbReference>
<evidence type="ECO:0000256" key="6">
    <source>
        <dbReference type="ARBA" id="ARBA00023004"/>
    </source>
</evidence>
<keyword evidence="5 9" id="KW-0560">Oxidoreductase</keyword>